<comment type="caution">
    <text evidence="3">The sequence shown here is derived from an EMBL/GenBank/DDBJ whole genome shotgun (WGS) entry which is preliminary data.</text>
</comment>
<feature type="transmembrane region" description="Helical" evidence="2">
    <location>
        <begin position="137"/>
        <end position="157"/>
    </location>
</feature>
<gene>
    <name evidence="3" type="ORF">C7M84_007348</name>
</gene>
<keyword evidence="2" id="KW-0812">Transmembrane</keyword>
<reference evidence="3 4" key="2">
    <citation type="submission" date="2019-01" db="EMBL/GenBank/DDBJ databases">
        <title>The decoding of complex shrimp genome reveals the adaptation for benthos swimmer, frequently molting mechanism and breeding impact on genome.</title>
        <authorList>
            <person name="Sun Y."/>
            <person name="Gao Y."/>
            <person name="Yu Y."/>
        </authorList>
    </citation>
    <scope>NUCLEOTIDE SEQUENCE [LARGE SCALE GENOMIC DNA]</scope>
    <source>
        <tissue evidence="3">Muscle</tissue>
    </source>
</reference>
<evidence type="ECO:0000256" key="2">
    <source>
        <dbReference type="SAM" id="Phobius"/>
    </source>
</evidence>
<feature type="compositionally biased region" description="Basic and acidic residues" evidence="1">
    <location>
        <begin position="374"/>
        <end position="388"/>
    </location>
</feature>
<reference evidence="3 4" key="1">
    <citation type="submission" date="2018-04" db="EMBL/GenBank/DDBJ databases">
        <authorList>
            <person name="Zhang X."/>
            <person name="Yuan J."/>
            <person name="Li F."/>
            <person name="Xiang J."/>
        </authorList>
    </citation>
    <scope>NUCLEOTIDE SEQUENCE [LARGE SCALE GENOMIC DNA]</scope>
    <source>
        <tissue evidence="3">Muscle</tissue>
    </source>
</reference>
<dbReference type="AlphaFoldDB" id="A0A423TCD4"/>
<evidence type="ECO:0000313" key="3">
    <source>
        <dbReference type="EMBL" id="ROT74154.1"/>
    </source>
</evidence>
<feature type="compositionally biased region" description="Pro residues" evidence="1">
    <location>
        <begin position="312"/>
        <end position="323"/>
    </location>
</feature>
<feature type="compositionally biased region" description="Low complexity" evidence="1">
    <location>
        <begin position="298"/>
        <end position="311"/>
    </location>
</feature>
<evidence type="ECO:0000256" key="1">
    <source>
        <dbReference type="SAM" id="MobiDB-lite"/>
    </source>
</evidence>
<sequence>MRKLRQLGSLPHRRPTTPPLLLPPLSSLLSFPYSYPPYRCPPVPPKPPLLFSPPPSSPFLSPPFPSLPLFPPLPPPPPPPIDATPPIHRTFCLLIERSDEYSDHELYNERSICIAERCMSERADVYRSPGVEIMKGLVKSVILYYKYLSLYLFVYLFRGRAFSLSLPSSPPCSSSFPILSLSLFFSLLLPLSFLPLFSSIRLLSSPSIPLSFLSLFPSSFPPFHLSLSYLPSHLFLPPSFTSLPLSPSSLLSLPPYQLSPSPTLSSLSLSPLPTLPPFHLSLPHYLPSTHTLPPPSDSPSLPAFHLSLPSLPHAPPPPPPSSSPPHSTLSSLLPSSIPPLHPFLPSSTPPPPPPEPGKNPETPATLTEATKGNGGEHTRITRRKESTRASRGQPRPTTAQVRGAPGEG</sequence>
<organism evidence="3 4">
    <name type="scientific">Penaeus vannamei</name>
    <name type="common">Whiteleg shrimp</name>
    <name type="synonym">Litopenaeus vannamei</name>
    <dbReference type="NCBI Taxonomy" id="6689"/>
    <lineage>
        <taxon>Eukaryota</taxon>
        <taxon>Metazoa</taxon>
        <taxon>Ecdysozoa</taxon>
        <taxon>Arthropoda</taxon>
        <taxon>Crustacea</taxon>
        <taxon>Multicrustacea</taxon>
        <taxon>Malacostraca</taxon>
        <taxon>Eumalacostraca</taxon>
        <taxon>Eucarida</taxon>
        <taxon>Decapoda</taxon>
        <taxon>Dendrobranchiata</taxon>
        <taxon>Penaeoidea</taxon>
        <taxon>Penaeidae</taxon>
        <taxon>Penaeus</taxon>
    </lineage>
</organism>
<accession>A0A423TCD4</accession>
<feature type="region of interest" description="Disordered" evidence="1">
    <location>
        <begin position="291"/>
        <end position="408"/>
    </location>
</feature>
<protein>
    <submittedName>
        <fullName evidence="3">Uncharacterized protein</fullName>
    </submittedName>
</protein>
<feature type="transmembrane region" description="Helical" evidence="2">
    <location>
        <begin position="177"/>
        <end position="197"/>
    </location>
</feature>
<feature type="region of interest" description="Disordered" evidence="1">
    <location>
        <begin position="1"/>
        <end position="24"/>
    </location>
</feature>
<dbReference type="EMBL" id="QCYY01001928">
    <property type="protein sequence ID" value="ROT74154.1"/>
    <property type="molecule type" value="Genomic_DNA"/>
</dbReference>
<proteinExistence type="predicted"/>
<name>A0A423TCD4_PENVA</name>
<keyword evidence="2" id="KW-0472">Membrane</keyword>
<feature type="compositionally biased region" description="Basic residues" evidence="1">
    <location>
        <begin position="1"/>
        <end position="15"/>
    </location>
</feature>
<evidence type="ECO:0000313" key="4">
    <source>
        <dbReference type="Proteomes" id="UP000283509"/>
    </source>
</evidence>
<dbReference type="Proteomes" id="UP000283509">
    <property type="component" value="Unassembled WGS sequence"/>
</dbReference>
<keyword evidence="4" id="KW-1185">Reference proteome</keyword>
<keyword evidence="2" id="KW-1133">Transmembrane helix</keyword>
<feature type="compositionally biased region" description="Pro residues" evidence="1">
    <location>
        <begin position="336"/>
        <end position="357"/>
    </location>
</feature>
<feature type="compositionally biased region" description="Low complexity" evidence="1">
    <location>
        <begin position="324"/>
        <end position="335"/>
    </location>
</feature>